<evidence type="ECO:0000313" key="2">
    <source>
        <dbReference type="Proteomes" id="UP000252582"/>
    </source>
</evidence>
<sequence>MTRKSVQLIREGERVAEVSVEIEEAGAWGATVGFADIAKLDRVRRALRAGDIRGAHR</sequence>
<accession>A0A6I7HPW2</accession>
<evidence type="ECO:0000313" key="1">
    <source>
        <dbReference type="EMBL" id="RCW24962.1"/>
    </source>
</evidence>
<dbReference type="Proteomes" id="UP000252582">
    <property type="component" value="Unassembled WGS sequence"/>
</dbReference>
<gene>
    <name evidence="1" type="ORF">DFR48_105308</name>
</gene>
<proteinExistence type="predicted"/>
<organism evidence="1 2">
    <name type="scientific">Ciceribacter lividus</name>
    <dbReference type="NCBI Taxonomy" id="1197950"/>
    <lineage>
        <taxon>Bacteria</taxon>
        <taxon>Pseudomonadati</taxon>
        <taxon>Pseudomonadota</taxon>
        <taxon>Alphaproteobacteria</taxon>
        <taxon>Hyphomicrobiales</taxon>
        <taxon>Rhizobiaceae</taxon>
        <taxon>Ciceribacter</taxon>
    </lineage>
</organism>
<dbReference type="RefSeq" id="WP_170141848.1">
    <property type="nucleotide sequence ID" value="NZ_QPIX01000005.1"/>
</dbReference>
<protein>
    <submittedName>
        <fullName evidence="1">Uncharacterized protein</fullName>
    </submittedName>
</protein>
<dbReference type="EMBL" id="QPIX01000005">
    <property type="protein sequence ID" value="RCW24962.1"/>
    <property type="molecule type" value="Genomic_DNA"/>
</dbReference>
<comment type="caution">
    <text evidence="1">The sequence shown here is derived from an EMBL/GenBank/DDBJ whole genome shotgun (WGS) entry which is preliminary data.</text>
</comment>
<reference evidence="1 2" key="1">
    <citation type="submission" date="2018-07" db="EMBL/GenBank/DDBJ databases">
        <title>Genomic Encyclopedia of Type Strains, Phase IV (KMG-IV): sequencing the most valuable type-strain genomes for metagenomic binning, comparative biology and taxonomic classification.</title>
        <authorList>
            <person name="Goeker M."/>
        </authorList>
    </citation>
    <scope>NUCLEOTIDE SEQUENCE [LARGE SCALE GENOMIC DNA]</scope>
    <source>
        <strain evidence="1 2">DSM 25528</strain>
    </source>
</reference>
<dbReference type="AlphaFoldDB" id="A0A6I7HPW2"/>
<name>A0A6I7HPW2_9HYPH</name>
<keyword evidence="2" id="KW-1185">Reference proteome</keyword>